<feature type="domain" description="Radical SAM core" evidence="7">
    <location>
        <begin position="75"/>
        <end position="304"/>
    </location>
</feature>
<dbReference type="SFLD" id="SFLDF00301">
    <property type="entry name" value="2-iminoacetate_synthase_(ThiH)"/>
    <property type="match status" value="1"/>
</dbReference>
<comment type="caution">
    <text evidence="8">The sequence shown here is derived from an EMBL/GenBank/DDBJ whole genome shotgun (WGS) entry which is preliminary data.</text>
</comment>
<dbReference type="NCBIfam" id="TIGR02351">
    <property type="entry name" value="thiH"/>
    <property type="match status" value="1"/>
</dbReference>
<dbReference type="PANTHER" id="PTHR43583">
    <property type="entry name" value="2-IMINOACETATE SYNTHASE"/>
    <property type="match status" value="1"/>
</dbReference>
<evidence type="ECO:0000256" key="2">
    <source>
        <dbReference type="ARBA" id="ARBA00022485"/>
    </source>
</evidence>
<dbReference type="EMBL" id="WEKT01000005">
    <property type="protein sequence ID" value="MZI92471.1"/>
    <property type="molecule type" value="Genomic_DNA"/>
</dbReference>
<dbReference type="InterPro" id="IPR010722">
    <property type="entry name" value="BATS_dom"/>
</dbReference>
<dbReference type="SFLD" id="SFLDS00029">
    <property type="entry name" value="Radical_SAM"/>
    <property type="match status" value="1"/>
</dbReference>
<dbReference type="InterPro" id="IPR013785">
    <property type="entry name" value="Aldolase_TIM"/>
</dbReference>
<keyword evidence="5" id="KW-0408">Iron</keyword>
<reference evidence="8 9" key="1">
    <citation type="submission" date="2019-10" db="EMBL/GenBank/DDBJ databases">
        <title>Vibrio sp. nov. isolated from a shrimp pond.</title>
        <authorList>
            <person name="Gomez-Gil B."/>
            <person name="Enciso-Ibarra J."/>
            <person name="Enciso-Ibarra K."/>
            <person name="Bolan-Mejia C."/>
        </authorList>
    </citation>
    <scope>NUCLEOTIDE SEQUENCE [LARGE SCALE GENOMIC DNA]</scope>
    <source>
        <strain evidence="8 9">CAIM 722</strain>
    </source>
</reference>
<keyword evidence="3" id="KW-0949">S-adenosyl-L-methionine</keyword>
<dbReference type="SMART" id="SM00876">
    <property type="entry name" value="BATS"/>
    <property type="match status" value="1"/>
</dbReference>
<evidence type="ECO:0000313" key="8">
    <source>
        <dbReference type="EMBL" id="MZI92471.1"/>
    </source>
</evidence>
<dbReference type="SUPFAM" id="SSF102114">
    <property type="entry name" value="Radical SAM enzymes"/>
    <property type="match status" value="1"/>
</dbReference>
<dbReference type="Proteomes" id="UP000462621">
    <property type="component" value="Unassembled WGS sequence"/>
</dbReference>
<evidence type="ECO:0000313" key="9">
    <source>
        <dbReference type="Proteomes" id="UP000462621"/>
    </source>
</evidence>
<dbReference type="AlphaFoldDB" id="A0A7X4LIG4"/>
<comment type="cofactor">
    <cofactor evidence="1">
        <name>[4Fe-4S] cluster</name>
        <dbReference type="ChEBI" id="CHEBI:49883"/>
    </cofactor>
</comment>
<dbReference type="SFLD" id="SFLDG01081">
    <property type="entry name" value="cleavage_of_the_Ca-Cb_bond_in"/>
    <property type="match status" value="1"/>
</dbReference>
<dbReference type="GO" id="GO:0051539">
    <property type="term" value="F:4 iron, 4 sulfur cluster binding"/>
    <property type="evidence" value="ECO:0007669"/>
    <property type="project" value="UniProtKB-KW"/>
</dbReference>
<dbReference type="InterPro" id="IPR058240">
    <property type="entry name" value="rSAM_sf"/>
</dbReference>
<name>A0A7X4LIG4_9VIBR</name>
<dbReference type="SFLD" id="SFLDG01060">
    <property type="entry name" value="BATS_domain_containing"/>
    <property type="match status" value="1"/>
</dbReference>
<dbReference type="Pfam" id="PF04055">
    <property type="entry name" value="Radical_SAM"/>
    <property type="match status" value="1"/>
</dbReference>
<keyword evidence="6" id="KW-0411">Iron-sulfur</keyword>
<protein>
    <submittedName>
        <fullName evidence="8">2-iminoacetate synthase ThiH</fullName>
    </submittedName>
</protein>
<dbReference type="GO" id="GO:0003824">
    <property type="term" value="F:catalytic activity"/>
    <property type="evidence" value="ECO:0007669"/>
    <property type="project" value="InterPro"/>
</dbReference>
<keyword evidence="9" id="KW-1185">Reference proteome</keyword>
<evidence type="ECO:0000256" key="3">
    <source>
        <dbReference type="ARBA" id="ARBA00022691"/>
    </source>
</evidence>
<evidence type="ECO:0000259" key="7">
    <source>
        <dbReference type="PROSITE" id="PS51918"/>
    </source>
</evidence>
<evidence type="ECO:0000256" key="4">
    <source>
        <dbReference type="ARBA" id="ARBA00022723"/>
    </source>
</evidence>
<dbReference type="GO" id="GO:0005506">
    <property type="term" value="F:iron ion binding"/>
    <property type="evidence" value="ECO:0007669"/>
    <property type="project" value="InterPro"/>
</dbReference>
<keyword evidence="4" id="KW-0479">Metal-binding</keyword>
<dbReference type="InterPro" id="IPR012726">
    <property type="entry name" value="ThiH"/>
</dbReference>
<dbReference type="InterPro" id="IPR007197">
    <property type="entry name" value="rSAM"/>
</dbReference>
<dbReference type="PANTHER" id="PTHR43583:SF1">
    <property type="entry name" value="2-IMINOACETATE SYNTHASE"/>
    <property type="match status" value="1"/>
</dbReference>
<dbReference type="CDD" id="cd01335">
    <property type="entry name" value="Radical_SAM"/>
    <property type="match status" value="1"/>
</dbReference>
<dbReference type="RefSeq" id="WP_161153774.1">
    <property type="nucleotide sequence ID" value="NZ_WEKT01000005.1"/>
</dbReference>
<accession>A0A7X4LIG4</accession>
<dbReference type="InterPro" id="IPR034428">
    <property type="entry name" value="ThiH/NoCL/HydG-like"/>
</dbReference>
<evidence type="ECO:0000256" key="5">
    <source>
        <dbReference type="ARBA" id="ARBA00023004"/>
    </source>
</evidence>
<proteinExistence type="predicted"/>
<dbReference type="PROSITE" id="PS51918">
    <property type="entry name" value="RADICAL_SAM"/>
    <property type="match status" value="1"/>
</dbReference>
<keyword evidence="2" id="KW-0004">4Fe-4S</keyword>
<dbReference type="Gene3D" id="3.20.20.70">
    <property type="entry name" value="Aldolase class I"/>
    <property type="match status" value="1"/>
</dbReference>
<evidence type="ECO:0000256" key="6">
    <source>
        <dbReference type="ARBA" id="ARBA00023014"/>
    </source>
</evidence>
<evidence type="ECO:0000256" key="1">
    <source>
        <dbReference type="ARBA" id="ARBA00001966"/>
    </source>
</evidence>
<sequence>MSGYLKQFEQLDWDGLSLDVYSRSGRQVELSLIKSGNGIRLTFDDFKTLVSPAAFAYLPLMISQSQQLTKQRFGHTISMYIPLYLSNLCANDCTYCGFSMSNHIKRKTLNKDEVVAELKVIKQKGYDSILLVTGEHQSKVGMDYFREMVPIVKKYFSYVALEIQPLNQFEYTELKSLGVDSVLVYQETYQPRTYAQHHLKGNKTDFLYRLDTADRLGKASIDKIGIGALLGLDEWRIDSVFAAHHLEYLQSRYWRSRFSVSFPRLRPCEGGIKPKSLISDQQLIQLICAYRLCFPEVELSLSTRESAELRDFLVLCGVTHMSAESSTQPGGYINRDSELEQFSISDNRATEEVTSMLIQKNIDVIWHDWSRGFSS</sequence>
<gene>
    <name evidence="8" type="primary">thiH</name>
    <name evidence="8" type="ORF">F9817_04505</name>
</gene>
<dbReference type="GO" id="GO:0009228">
    <property type="term" value="P:thiamine biosynthetic process"/>
    <property type="evidence" value="ECO:0007669"/>
    <property type="project" value="InterPro"/>
</dbReference>
<organism evidence="8 9">
    <name type="scientific">Vibrio eleionomae</name>
    <dbReference type="NCBI Taxonomy" id="2653505"/>
    <lineage>
        <taxon>Bacteria</taxon>
        <taxon>Pseudomonadati</taxon>
        <taxon>Pseudomonadota</taxon>
        <taxon>Gammaproteobacteria</taxon>
        <taxon>Vibrionales</taxon>
        <taxon>Vibrionaceae</taxon>
        <taxon>Vibrio</taxon>
    </lineage>
</organism>
<dbReference type="Pfam" id="PF06968">
    <property type="entry name" value="BATS"/>
    <property type="match status" value="1"/>
</dbReference>